<dbReference type="Proteomes" id="UP000298327">
    <property type="component" value="Unassembled WGS sequence"/>
</dbReference>
<name>A0A4Y9YSS3_9AGAM</name>
<dbReference type="PANTHER" id="PTHR35179:SF2">
    <property type="entry name" value="START DOMAIN-CONTAINING PROTEIN"/>
    <property type="match status" value="1"/>
</dbReference>
<evidence type="ECO:0000313" key="2">
    <source>
        <dbReference type="Proteomes" id="UP000298327"/>
    </source>
</evidence>
<accession>A0A4Y9YSS3</accession>
<protein>
    <recommendedName>
        <fullName evidence="3">Geranylgeranyl pyrophosphate synthetase</fullName>
    </recommendedName>
</protein>
<dbReference type="PANTHER" id="PTHR35179">
    <property type="entry name" value="PROTEIN CBG02620"/>
    <property type="match status" value="1"/>
</dbReference>
<evidence type="ECO:0008006" key="3">
    <source>
        <dbReference type="Google" id="ProtNLM"/>
    </source>
</evidence>
<organism evidence="1 2">
    <name type="scientific">Dentipellis fragilis</name>
    <dbReference type="NCBI Taxonomy" id="205917"/>
    <lineage>
        <taxon>Eukaryota</taxon>
        <taxon>Fungi</taxon>
        <taxon>Dikarya</taxon>
        <taxon>Basidiomycota</taxon>
        <taxon>Agaricomycotina</taxon>
        <taxon>Agaricomycetes</taxon>
        <taxon>Russulales</taxon>
        <taxon>Hericiaceae</taxon>
        <taxon>Dentipellis</taxon>
    </lineage>
</organism>
<dbReference type="EMBL" id="SEOQ01000360">
    <property type="protein sequence ID" value="TFY64813.1"/>
    <property type="molecule type" value="Genomic_DNA"/>
</dbReference>
<dbReference type="AlphaFoldDB" id="A0A4Y9YSS3"/>
<dbReference type="OrthoDB" id="420564at2759"/>
<comment type="caution">
    <text evidence="1">The sequence shown here is derived from an EMBL/GenBank/DDBJ whole genome shotgun (WGS) entry which is preliminary data.</text>
</comment>
<proteinExistence type="predicted"/>
<keyword evidence="2" id="KW-1185">Reference proteome</keyword>
<reference evidence="1 2" key="1">
    <citation type="submission" date="2019-02" db="EMBL/GenBank/DDBJ databases">
        <title>Genome sequencing of the rare red list fungi Dentipellis fragilis.</title>
        <authorList>
            <person name="Buettner E."/>
            <person name="Kellner H."/>
        </authorList>
    </citation>
    <scope>NUCLEOTIDE SEQUENCE [LARGE SCALE GENOMIC DNA]</scope>
    <source>
        <strain evidence="1 2">DSM 105465</strain>
    </source>
</reference>
<dbReference type="STRING" id="205917.A0A4Y9YSS3"/>
<sequence length="413" mass="46206">MAYYNPLNHRLERTRAPVPSHYNVPPDRDITEDLVTSSPVEIFTSLVVDGNLETVDVQNVRYIGSYNWIDATSPTIIVPGLSPISFSETSELTRLSSGSPPVWKDPSMPIKLTPDTGLRFVDQNGFRIPSSPLLPLFASVDVIGTPVEWPSVDFILDRNALRKITRWIDCGPMTVDFRIDMELAGPGTVLMNRWEPRTKDVAGNGRSYGFAFEETNTVPVPGCERSTGHYRIVQYDFCGLDIIVRFEVDTCIATTAGAETADQCESATFPAMYKYTPASILNIIPAGHAVLQASIVELKTRSKWFADKVDWSSIYPQLYFSATSLLYLGIHDRGKFSQNHKFRTDDEGLEGLRAVAKESFRKLGEMLQTIRKMVIQHGKAKQLSLVCEGGVLTVYERCVDEKCLPDSILARFY</sequence>
<gene>
    <name evidence="1" type="ORF">EVG20_g5818</name>
</gene>
<evidence type="ECO:0000313" key="1">
    <source>
        <dbReference type="EMBL" id="TFY64813.1"/>
    </source>
</evidence>